<reference evidence="5 6" key="1">
    <citation type="submission" date="2018-01" db="EMBL/GenBank/DDBJ databases">
        <title>Genome sequence of a Cantenovulum-like bacteria.</title>
        <authorList>
            <person name="Tan W.R."/>
            <person name="Lau N.-S."/>
            <person name="Go F."/>
            <person name="Amirul A.-A.A."/>
        </authorList>
    </citation>
    <scope>NUCLEOTIDE SEQUENCE [LARGE SCALE GENOMIC DNA]</scope>
    <source>
        <strain evidence="5 6">CCB-QB4</strain>
        <plasmid evidence="6">Plasmid unnamed1</plasmid>
    </source>
</reference>
<keyword evidence="6" id="KW-1185">Reference proteome</keyword>
<dbReference type="GO" id="GO:0043565">
    <property type="term" value="F:sequence-specific DNA binding"/>
    <property type="evidence" value="ECO:0007669"/>
    <property type="project" value="InterPro"/>
</dbReference>
<dbReference type="SMART" id="SM00342">
    <property type="entry name" value="HTH_ARAC"/>
    <property type="match status" value="1"/>
</dbReference>
<dbReference type="Proteomes" id="UP000244441">
    <property type="component" value="Plasmid unnamed1"/>
</dbReference>
<protein>
    <recommendedName>
        <fullName evidence="4">HTH araC/xylS-type domain-containing protein</fullName>
    </recommendedName>
</protein>
<dbReference type="PANTHER" id="PTHR43280:SF11">
    <property type="entry name" value="RCS-SPECIFIC HTH-TYPE TRANSCRIPTIONAL ACTIVATOR RCLR"/>
    <property type="match status" value="1"/>
</dbReference>
<accession>A0A2S0VYH7</accession>
<dbReference type="InterPro" id="IPR018060">
    <property type="entry name" value="HTH_AraC"/>
</dbReference>
<keyword evidence="5" id="KW-0614">Plasmid</keyword>
<evidence type="ECO:0000256" key="2">
    <source>
        <dbReference type="ARBA" id="ARBA00023125"/>
    </source>
</evidence>
<keyword evidence="3" id="KW-0804">Transcription</keyword>
<dbReference type="AlphaFoldDB" id="A0A2S0VYH7"/>
<keyword evidence="2" id="KW-0238">DNA-binding</keyword>
<dbReference type="InterPro" id="IPR009057">
    <property type="entry name" value="Homeodomain-like_sf"/>
</dbReference>
<keyword evidence="1" id="KW-0805">Transcription regulation</keyword>
<dbReference type="PANTHER" id="PTHR43280">
    <property type="entry name" value="ARAC-FAMILY TRANSCRIPTIONAL REGULATOR"/>
    <property type="match status" value="1"/>
</dbReference>
<geneLocation type="plasmid" evidence="5">
    <name>unnamed1</name>
</geneLocation>
<dbReference type="GO" id="GO:0003700">
    <property type="term" value="F:DNA-binding transcription factor activity"/>
    <property type="evidence" value="ECO:0007669"/>
    <property type="project" value="InterPro"/>
</dbReference>
<proteinExistence type="predicted"/>
<dbReference type="KEGG" id="cate:C2869_22380"/>
<evidence type="ECO:0000259" key="4">
    <source>
        <dbReference type="PROSITE" id="PS01124"/>
    </source>
</evidence>
<dbReference type="PROSITE" id="PS01124">
    <property type="entry name" value="HTH_ARAC_FAMILY_2"/>
    <property type="match status" value="1"/>
</dbReference>
<evidence type="ECO:0000313" key="5">
    <source>
        <dbReference type="EMBL" id="AWB69248.1"/>
    </source>
</evidence>
<dbReference type="Pfam" id="PF12833">
    <property type="entry name" value="HTH_18"/>
    <property type="match status" value="1"/>
</dbReference>
<sequence>MFKVFKELPHVLESDVRTIATINTRLNQALNWAQDNLHLGVTTDDLAQQAYLTRSTFDRHFRQTMQTSPHVWLTAIKLEKAKALLISSQLTIETIAKSCGYISALSLRISFKKQLGITPGQFRKQHCA</sequence>
<dbReference type="Gene3D" id="1.10.10.60">
    <property type="entry name" value="Homeodomain-like"/>
    <property type="match status" value="2"/>
</dbReference>
<evidence type="ECO:0000256" key="3">
    <source>
        <dbReference type="ARBA" id="ARBA00023163"/>
    </source>
</evidence>
<dbReference type="EMBL" id="CP026605">
    <property type="protein sequence ID" value="AWB69248.1"/>
    <property type="molecule type" value="Genomic_DNA"/>
</dbReference>
<gene>
    <name evidence="5" type="ORF">C2869_22380</name>
</gene>
<name>A0A2S0VYH7_9ALTE</name>
<feature type="domain" description="HTH araC/xylS-type" evidence="4">
    <location>
        <begin position="27"/>
        <end position="125"/>
    </location>
</feature>
<dbReference type="SUPFAM" id="SSF46689">
    <property type="entry name" value="Homeodomain-like"/>
    <property type="match status" value="2"/>
</dbReference>
<evidence type="ECO:0000313" key="6">
    <source>
        <dbReference type="Proteomes" id="UP000244441"/>
    </source>
</evidence>
<evidence type="ECO:0000256" key="1">
    <source>
        <dbReference type="ARBA" id="ARBA00023015"/>
    </source>
</evidence>
<organism evidence="5 6">
    <name type="scientific">Saccharobesus litoralis</name>
    <dbReference type="NCBI Taxonomy" id="2172099"/>
    <lineage>
        <taxon>Bacteria</taxon>
        <taxon>Pseudomonadati</taxon>
        <taxon>Pseudomonadota</taxon>
        <taxon>Gammaproteobacteria</taxon>
        <taxon>Alteromonadales</taxon>
        <taxon>Alteromonadaceae</taxon>
        <taxon>Saccharobesus</taxon>
    </lineage>
</organism>